<evidence type="ECO:0000313" key="2">
    <source>
        <dbReference type="Proteomes" id="UP000287547"/>
    </source>
</evidence>
<sequence>MTERPCVACGQTITVTTRNPNRRFCSPRCRVADWHARNDRRVPHTAHAVPRTGNDIPHAVPNDVPNLITGPADDVPNVVPTAISLPDNGIPAANGVQRCPHCHRELAVIAVIIPAEAAHIPTPEVIAHHI</sequence>
<dbReference type="RefSeq" id="WP_037274253.1">
    <property type="nucleotide sequence ID" value="NZ_QHKI01000078.1"/>
</dbReference>
<name>A0A428YK38_KIBAR</name>
<evidence type="ECO:0008006" key="3">
    <source>
        <dbReference type="Google" id="ProtNLM"/>
    </source>
</evidence>
<dbReference type="EMBL" id="QHKI01000078">
    <property type="protein sequence ID" value="RSM67909.1"/>
    <property type="molecule type" value="Genomic_DNA"/>
</dbReference>
<proteinExistence type="predicted"/>
<gene>
    <name evidence="1" type="ORF">DMH04_47940</name>
</gene>
<organism evidence="1 2">
    <name type="scientific">Kibdelosporangium aridum</name>
    <dbReference type="NCBI Taxonomy" id="2030"/>
    <lineage>
        <taxon>Bacteria</taxon>
        <taxon>Bacillati</taxon>
        <taxon>Actinomycetota</taxon>
        <taxon>Actinomycetes</taxon>
        <taxon>Pseudonocardiales</taxon>
        <taxon>Pseudonocardiaceae</taxon>
        <taxon>Kibdelosporangium</taxon>
    </lineage>
</organism>
<dbReference type="GO" id="GO:0008270">
    <property type="term" value="F:zinc ion binding"/>
    <property type="evidence" value="ECO:0007669"/>
    <property type="project" value="InterPro"/>
</dbReference>
<reference evidence="1 2" key="1">
    <citation type="submission" date="2018-05" db="EMBL/GenBank/DDBJ databases">
        <title>Evolution of GPA BGCs.</title>
        <authorList>
            <person name="Waglechner N."/>
            <person name="Wright G.D."/>
        </authorList>
    </citation>
    <scope>NUCLEOTIDE SEQUENCE [LARGE SCALE GENOMIC DNA]</scope>
    <source>
        <strain evidence="1 2">A82846</strain>
    </source>
</reference>
<comment type="caution">
    <text evidence="1">The sequence shown here is derived from an EMBL/GenBank/DDBJ whole genome shotgun (WGS) entry which is preliminary data.</text>
</comment>
<dbReference type="SUPFAM" id="SSF57716">
    <property type="entry name" value="Glucocorticoid receptor-like (DNA-binding domain)"/>
    <property type="match status" value="1"/>
</dbReference>
<dbReference type="Proteomes" id="UP000287547">
    <property type="component" value="Unassembled WGS sequence"/>
</dbReference>
<dbReference type="InterPro" id="IPR013088">
    <property type="entry name" value="Znf_NHR/GATA"/>
</dbReference>
<dbReference type="AlphaFoldDB" id="A0A428YK38"/>
<accession>A0A428YK38</accession>
<dbReference type="OrthoDB" id="4334145at2"/>
<protein>
    <recommendedName>
        <fullName evidence="3">DNA gyrase inhibitor YacG</fullName>
    </recommendedName>
</protein>
<dbReference type="Gene3D" id="3.30.50.10">
    <property type="entry name" value="Erythroid Transcription Factor GATA-1, subunit A"/>
    <property type="match status" value="1"/>
</dbReference>
<evidence type="ECO:0000313" key="1">
    <source>
        <dbReference type="EMBL" id="RSM67909.1"/>
    </source>
</evidence>
<dbReference type="GO" id="GO:0006355">
    <property type="term" value="P:regulation of DNA-templated transcription"/>
    <property type="evidence" value="ECO:0007669"/>
    <property type="project" value="InterPro"/>
</dbReference>